<dbReference type="InterPro" id="IPR002125">
    <property type="entry name" value="CMP_dCMP_dom"/>
</dbReference>
<dbReference type="PANTHER" id="PTHR11644:SF2">
    <property type="entry name" value="CYTIDINE DEAMINASE"/>
    <property type="match status" value="1"/>
</dbReference>
<keyword evidence="7 12" id="KW-0862">Zinc</keyword>
<evidence type="ECO:0000313" key="16">
    <source>
        <dbReference type="Proteomes" id="UP000006911"/>
    </source>
</evidence>
<comment type="similarity">
    <text evidence="3 13">Belongs to the cytidine and deoxycytidylate deaminase family.</text>
</comment>
<dbReference type="AlphaFoldDB" id="D5GM55"/>
<comment type="catalytic activity">
    <reaction evidence="9 13">
        <text>cytidine + H2O + H(+) = uridine + NH4(+)</text>
        <dbReference type="Rhea" id="RHEA:16069"/>
        <dbReference type="ChEBI" id="CHEBI:15377"/>
        <dbReference type="ChEBI" id="CHEBI:15378"/>
        <dbReference type="ChEBI" id="CHEBI:16704"/>
        <dbReference type="ChEBI" id="CHEBI:17562"/>
        <dbReference type="ChEBI" id="CHEBI:28938"/>
        <dbReference type="EC" id="3.5.4.5"/>
    </reaction>
</comment>
<dbReference type="GO" id="GO:0008270">
    <property type="term" value="F:zinc ion binding"/>
    <property type="evidence" value="ECO:0007669"/>
    <property type="project" value="UniProtKB-UniRule"/>
</dbReference>
<protein>
    <recommendedName>
        <fullName evidence="4 13">Cytidine deaminase</fullName>
        <ecNumber evidence="4 13">3.5.4.5</ecNumber>
    </recommendedName>
    <alternativeName>
        <fullName evidence="8 13">Cytidine aminohydrolase</fullName>
    </alternativeName>
</protein>
<evidence type="ECO:0000256" key="11">
    <source>
        <dbReference type="PIRSR" id="PIRSR606262-2"/>
    </source>
</evidence>
<dbReference type="GO" id="GO:0042802">
    <property type="term" value="F:identical protein binding"/>
    <property type="evidence" value="ECO:0007669"/>
    <property type="project" value="UniProtKB-ARBA"/>
</dbReference>
<comment type="function">
    <text evidence="2 13">This enzyme scavenges exogenous and endogenous cytidine and 2'-deoxycytidine for UMP synthesis.</text>
</comment>
<evidence type="ECO:0000256" key="2">
    <source>
        <dbReference type="ARBA" id="ARBA00003949"/>
    </source>
</evidence>
<dbReference type="FunFam" id="3.40.140.10:FF:000008">
    <property type="entry name" value="Cytidine deaminase"/>
    <property type="match status" value="1"/>
</dbReference>
<dbReference type="CDD" id="cd01283">
    <property type="entry name" value="cytidine_deaminase"/>
    <property type="match status" value="1"/>
</dbReference>
<keyword evidence="16" id="KW-1185">Reference proteome</keyword>
<evidence type="ECO:0000256" key="9">
    <source>
        <dbReference type="ARBA" id="ARBA00049558"/>
    </source>
</evidence>
<dbReference type="GO" id="GO:0072527">
    <property type="term" value="P:pyrimidine-containing compound metabolic process"/>
    <property type="evidence" value="ECO:0007669"/>
    <property type="project" value="UniProtKB-ARBA"/>
</dbReference>
<dbReference type="InterPro" id="IPR050202">
    <property type="entry name" value="Cyt/Deoxycyt_deaminase"/>
</dbReference>
<evidence type="ECO:0000256" key="8">
    <source>
        <dbReference type="ARBA" id="ARBA00032005"/>
    </source>
</evidence>
<evidence type="ECO:0000256" key="13">
    <source>
        <dbReference type="RuleBase" id="RU364006"/>
    </source>
</evidence>
<dbReference type="NCBIfam" id="NF004064">
    <property type="entry name" value="PRK05578.1"/>
    <property type="match status" value="1"/>
</dbReference>
<evidence type="ECO:0000256" key="1">
    <source>
        <dbReference type="ARBA" id="ARBA00001947"/>
    </source>
</evidence>
<evidence type="ECO:0000256" key="4">
    <source>
        <dbReference type="ARBA" id="ARBA00012783"/>
    </source>
</evidence>
<dbReference type="GeneID" id="9187382"/>
<sequence length="173" mass="18542">MSQTYGLTPEEIQELSKRAAAAKDVSYSPYSNFRVGCALLCEDGSWVIGANIENASYPVTICAERTALVKAITEGKKRFRAIGLSVDVSPPASPCGMCRQFIREFSDGSVPIFMYGKEVGECVVRTLGELLPMSFGPDDLPDRGARSQILSGSLLVNDNIAGLCHTCVLEGLG</sequence>
<dbReference type="EMBL" id="FN430352">
    <property type="protein sequence ID" value="CAZ85598.1"/>
    <property type="molecule type" value="Genomic_DNA"/>
</dbReference>
<dbReference type="STRING" id="656061.D5GM55"/>
<accession>D5GM55</accession>
<dbReference type="Gene3D" id="3.40.140.10">
    <property type="entry name" value="Cytidine Deaminase, domain 2"/>
    <property type="match status" value="1"/>
</dbReference>
<organism evidence="15 16">
    <name type="scientific">Tuber melanosporum (strain Mel28)</name>
    <name type="common">Perigord black truffle</name>
    <dbReference type="NCBI Taxonomy" id="656061"/>
    <lineage>
        <taxon>Eukaryota</taxon>
        <taxon>Fungi</taxon>
        <taxon>Dikarya</taxon>
        <taxon>Ascomycota</taxon>
        <taxon>Pezizomycotina</taxon>
        <taxon>Pezizomycetes</taxon>
        <taxon>Pezizales</taxon>
        <taxon>Tuberaceae</taxon>
        <taxon>Tuber</taxon>
    </lineage>
</organism>
<dbReference type="HOGENOM" id="CLU_097262_1_2_1"/>
<evidence type="ECO:0000259" key="14">
    <source>
        <dbReference type="PROSITE" id="PS51747"/>
    </source>
</evidence>
<dbReference type="GO" id="GO:0004126">
    <property type="term" value="F:cytidine deaminase activity"/>
    <property type="evidence" value="ECO:0007669"/>
    <property type="project" value="UniProtKB-UniRule"/>
</dbReference>
<dbReference type="GO" id="GO:0005829">
    <property type="term" value="C:cytosol"/>
    <property type="evidence" value="ECO:0007669"/>
    <property type="project" value="TreeGrafter"/>
</dbReference>
<dbReference type="InterPro" id="IPR016192">
    <property type="entry name" value="APOBEC/CMP_deaminase_Zn-bd"/>
</dbReference>
<feature type="binding site" evidence="11">
    <location>
        <begin position="51"/>
        <end position="57"/>
    </location>
    <ligand>
        <name>substrate</name>
    </ligand>
</feature>
<dbReference type="InterPro" id="IPR016193">
    <property type="entry name" value="Cytidine_deaminase-like"/>
</dbReference>
<evidence type="ECO:0000256" key="12">
    <source>
        <dbReference type="PIRSR" id="PIRSR606262-3"/>
    </source>
</evidence>
<dbReference type="NCBIfam" id="TIGR01354">
    <property type="entry name" value="cyt_deam_tetra"/>
    <property type="match status" value="1"/>
</dbReference>
<dbReference type="RefSeq" id="XP_002841407.1">
    <property type="nucleotide sequence ID" value="XM_002841361.1"/>
</dbReference>
<dbReference type="eggNOG" id="KOG0833">
    <property type="taxonomic scope" value="Eukaryota"/>
</dbReference>
<dbReference type="Proteomes" id="UP000006911">
    <property type="component" value="Unassembled WGS sequence"/>
</dbReference>
<feature type="binding site" evidence="12">
    <location>
        <position position="95"/>
    </location>
    <ligand>
        <name>Zn(2+)</name>
        <dbReference type="ChEBI" id="CHEBI:29105"/>
        <note>catalytic</note>
    </ligand>
</feature>
<dbReference type="FunCoup" id="D5GM55">
    <property type="interactions" value="145"/>
</dbReference>
<keyword evidence="6 13" id="KW-0378">Hydrolase</keyword>
<dbReference type="EC" id="3.5.4.5" evidence="4 13"/>
<dbReference type="PROSITE" id="PS00903">
    <property type="entry name" value="CYT_DCMP_DEAMINASES_1"/>
    <property type="match status" value="1"/>
</dbReference>
<dbReference type="InterPro" id="IPR006262">
    <property type="entry name" value="Cyt_deam_tetra"/>
</dbReference>
<evidence type="ECO:0000256" key="10">
    <source>
        <dbReference type="PIRSR" id="PIRSR606262-1"/>
    </source>
</evidence>
<dbReference type="KEGG" id="tml:GSTUM_00010534001"/>
<feature type="binding site" evidence="12">
    <location>
        <position position="62"/>
    </location>
    <ligand>
        <name>Zn(2+)</name>
        <dbReference type="ChEBI" id="CHEBI:29105"/>
        <note>catalytic</note>
    </ligand>
</feature>
<dbReference type="GO" id="GO:0055086">
    <property type="term" value="P:nucleobase-containing small molecule metabolic process"/>
    <property type="evidence" value="ECO:0007669"/>
    <property type="project" value="UniProtKB-ARBA"/>
</dbReference>
<keyword evidence="5 12" id="KW-0479">Metal-binding</keyword>
<comment type="cofactor">
    <cofactor evidence="1 12 13">
        <name>Zn(2+)</name>
        <dbReference type="ChEBI" id="CHEBI:29105"/>
    </cofactor>
</comment>
<comment type="catalytic activity">
    <reaction evidence="13">
        <text>2'-deoxycytidine + H2O + H(+) = 2'-deoxyuridine + NH4(+)</text>
        <dbReference type="Rhea" id="RHEA:13433"/>
        <dbReference type="ChEBI" id="CHEBI:15377"/>
        <dbReference type="ChEBI" id="CHEBI:15378"/>
        <dbReference type="ChEBI" id="CHEBI:15698"/>
        <dbReference type="ChEBI" id="CHEBI:16450"/>
        <dbReference type="ChEBI" id="CHEBI:28938"/>
        <dbReference type="EC" id="3.5.4.5"/>
    </reaction>
</comment>
<evidence type="ECO:0000313" key="15">
    <source>
        <dbReference type="EMBL" id="CAZ85598.1"/>
    </source>
</evidence>
<evidence type="ECO:0000256" key="6">
    <source>
        <dbReference type="ARBA" id="ARBA00022801"/>
    </source>
</evidence>
<dbReference type="PANTHER" id="PTHR11644">
    <property type="entry name" value="CYTIDINE DEAMINASE"/>
    <property type="match status" value="1"/>
</dbReference>
<dbReference type="InParanoid" id="D5GM55"/>
<gene>
    <name evidence="15" type="ORF">GSTUM_00010534001</name>
</gene>
<feature type="domain" description="CMP/dCMP-type deaminase" evidence="14">
    <location>
        <begin position="10"/>
        <end position="138"/>
    </location>
</feature>
<feature type="binding site" evidence="12">
    <location>
        <position position="98"/>
    </location>
    <ligand>
        <name>Zn(2+)</name>
        <dbReference type="ChEBI" id="CHEBI:29105"/>
        <note>catalytic</note>
    </ligand>
</feature>
<name>D5GM55_TUBMM</name>
<evidence type="ECO:0000256" key="7">
    <source>
        <dbReference type="ARBA" id="ARBA00022833"/>
    </source>
</evidence>
<dbReference type="Pfam" id="PF00383">
    <property type="entry name" value="dCMP_cyt_deam_1"/>
    <property type="match status" value="1"/>
</dbReference>
<dbReference type="OMA" id="LTHFTCV"/>
<reference evidence="15 16" key="1">
    <citation type="journal article" date="2010" name="Nature">
        <title>Perigord black truffle genome uncovers evolutionary origins and mechanisms of symbiosis.</title>
        <authorList>
            <person name="Martin F."/>
            <person name="Kohler A."/>
            <person name="Murat C."/>
            <person name="Balestrini R."/>
            <person name="Coutinho P.M."/>
            <person name="Jaillon O."/>
            <person name="Montanini B."/>
            <person name="Morin E."/>
            <person name="Noel B."/>
            <person name="Percudani R."/>
            <person name="Porcel B."/>
            <person name="Rubini A."/>
            <person name="Amicucci A."/>
            <person name="Amselem J."/>
            <person name="Anthouard V."/>
            <person name="Arcioni S."/>
            <person name="Artiguenave F."/>
            <person name="Aury J.M."/>
            <person name="Ballario P."/>
            <person name="Bolchi A."/>
            <person name="Brenna A."/>
            <person name="Brun A."/>
            <person name="Buee M."/>
            <person name="Cantarel B."/>
            <person name="Chevalier G."/>
            <person name="Couloux A."/>
            <person name="Da Silva C."/>
            <person name="Denoeud F."/>
            <person name="Duplessis S."/>
            <person name="Ghignone S."/>
            <person name="Hilselberger B."/>
            <person name="Iotti M."/>
            <person name="Marcais B."/>
            <person name="Mello A."/>
            <person name="Miranda M."/>
            <person name="Pacioni G."/>
            <person name="Quesneville H."/>
            <person name="Riccioni C."/>
            <person name="Ruotolo R."/>
            <person name="Splivallo R."/>
            <person name="Stocchi V."/>
            <person name="Tisserant E."/>
            <person name="Viscomi A.R."/>
            <person name="Zambonelli A."/>
            <person name="Zampieri E."/>
            <person name="Henrissat B."/>
            <person name="Lebrun M.H."/>
            <person name="Paolocci F."/>
            <person name="Bonfante P."/>
            <person name="Ottonello S."/>
            <person name="Wincker P."/>
        </authorList>
    </citation>
    <scope>NUCLEOTIDE SEQUENCE [LARGE SCALE GENOMIC DNA]</scope>
    <source>
        <strain evidence="15 16">Mel28</strain>
    </source>
</reference>
<feature type="active site" description="Proton donor" evidence="10">
    <location>
        <position position="64"/>
    </location>
</feature>
<dbReference type="SUPFAM" id="SSF53927">
    <property type="entry name" value="Cytidine deaminase-like"/>
    <property type="match status" value="1"/>
</dbReference>
<evidence type="ECO:0000256" key="3">
    <source>
        <dbReference type="ARBA" id="ARBA00006576"/>
    </source>
</evidence>
<proteinExistence type="inferred from homology"/>
<evidence type="ECO:0000256" key="5">
    <source>
        <dbReference type="ARBA" id="ARBA00022723"/>
    </source>
</evidence>
<dbReference type="PROSITE" id="PS51747">
    <property type="entry name" value="CYT_DCMP_DEAMINASES_2"/>
    <property type="match status" value="1"/>
</dbReference>